<keyword evidence="3 8" id="KW-0694">RNA-binding</keyword>
<proteinExistence type="inferred from homology"/>
<dbReference type="HAMAP" id="MF_01302_B">
    <property type="entry name" value="Ribosomal_uS8_B"/>
    <property type="match status" value="1"/>
</dbReference>
<protein>
    <recommendedName>
        <fullName evidence="6 8">Small ribosomal subunit protein uS8</fullName>
    </recommendedName>
</protein>
<dbReference type="RefSeq" id="WP_017191999.1">
    <property type="nucleotide sequence ID" value="NZ_LHCF01000006.1"/>
</dbReference>
<keyword evidence="4 8" id="KW-0689">Ribosomal protein</keyword>
<organism evidence="10 11">
    <name type="scientific">Candidatus Phytoplasma pruni</name>
    <dbReference type="NCBI Taxonomy" id="479893"/>
    <lineage>
        <taxon>Bacteria</taxon>
        <taxon>Bacillati</taxon>
        <taxon>Mycoplasmatota</taxon>
        <taxon>Mollicutes</taxon>
        <taxon>Acholeplasmatales</taxon>
        <taxon>Acholeplasmataceae</taxon>
        <taxon>Candidatus Phytoplasma</taxon>
        <taxon>16SrIII (X-disease group)</taxon>
    </lineage>
</organism>
<evidence type="ECO:0000256" key="5">
    <source>
        <dbReference type="ARBA" id="ARBA00023274"/>
    </source>
</evidence>
<dbReference type="InterPro" id="IPR035987">
    <property type="entry name" value="Ribosomal_uS8_sf"/>
</dbReference>
<dbReference type="OrthoDB" id="9802617at2"/>
<dbReference type="InterPro" id="IPR000630">
    <property type="entry name" value="Ribosomal_uS8"/>
</dbReference>
<reference evidence="11" key="1">
    <citation type="submission" date="2015-05" db="EMBL/GenBank/DDBJ databases">
        <title>Draft genome sequence of 'Candidatus Phytoplasma Pruni' strain CX, a plant pathogenic bacterium.</title>
        <authorList>
            <person name="Lee I.-M."/>
            <person name="Bottner-Parker K.D."/>
            <person name="Shao J."/>
            <person name="Gundersen-Rindal D.E."/>
            <person name="Zhao Y."/>
            <person name="Davis R.E."/>
        </authorList>
    </citation>
    <scope>NUCLEOTIDE SEQUENCE [LARGE SCALE GENOMIC DNA]</scope>
    <source>
        <strain evidence="11">CX</strain>
    </source>
</reference>
<comment type="caution">
    <text evidence="10">The sequence shown here is derived from an EMBL/GenBank/DDBJ whole genome shotgun (WGS) entry which is preliminary data.</text>
</comment>
<evidence type="ECO:0000313" key="10">
    <source>
        <dbReference type="EMBL" id="KOR75475.1"/>
    </source>
</evidence>
<keyword evidence="2 8" id="KW-0699">rRNA-binding</keyword>
<dbReference type="Pfam" id="PF00410">
    <property type="entry name" value="Ribosomal_S8"/>
    <property type="match status" value="1"/>
</dbReference>
<dbReference type="PATRIC" id="fig|479893.3.peg.313"/>
<dbReference type="SUPFAM" id="SSF56047">
    <property type="entry name" value="Ribosomal protein S8"/>
    <property type="match status" value="1"/>
</dbReference>
<dbReference type="PANTHER" id="PTHR11758">
    <property type="entry name" value="40S RIBOSOMAL PROTEIN S15A"/>
    <property type="match status" value="1"/>
</dbReference>
<dbReference type="GO" id="GO:1990904">
    <property type="term" value="C:ribonucleoprotein complex"/>
    <property type="evidence" value="ECO:0007669"/>
    <property type="project" value="UniProtKB-KW"/>
</dbReference>
<dbReference type="STRING" id="479893.CPX_001521"/>
<evidence type="ECO:0000256" key="4">
    <source>
        <dbReference type="ARBA" id="ARBA00022980"/>
    </source>
</evidence>
<dbReference type="EMBL" id="LHCF01000006">
    <property type="protein sequence ID" value="KOR75475.1"/>
    <property type="molecule type" value="Genomic_DNA"/>
</dbReference>
<dbReference type="Gene3D" id="3.30.1490.10">
    <property type="match status" value="1"/>
</dbReference>
<evidence type="ECO:0000256" key="9">
    <source>
        <dbReference type="RuleBase" id="RU003660"/>
    </source>
</evidence>
<dbReference type="NCBIfam" id="NF001109">
    <property type="entry name" value="PRK00136.1"/>
    <property type="match status" value="1"/>
</dbReference>
<keyword evidence="5 8" id="KW-0687">Ribonucleoprotein</keyword>
<comment type="similarity">
    <text evidence="1 8 9">Belongs to the universal ribosomal protein uS8 family.</text>
</comment>
<evidence type="ECO:0000256" key="6">
    <source>
        <dbReference type="ARBA" id="ARBA00035258"/>
    </source>
</evidence>
<dbReference type="FunFam" id="3.30.1370.30:FF:000002">
    <property type="entry name" value="30S ribosomal protein S8"/>
    <property type="match status" value="1"/>
</dbReference>
<evidence type="ECO:0000313" key="11">
    <source>
        <dbReference type="Proteomes" id="UP000037386"/>
    </source>
</evidence>
<dbReference type="AlphaFoldDB" id="A0A0M1N0B7"/>
<dbReference type="GO" id="GO:0003735">
    <property type="term" value="F:structural constituent of ribosome"/>
    <property type="evidence" value="ECO:0007669"/>
    <property type="project" value="InterPro"/>
</dbReference>
<evidence type="ECO:0000256" key="8">
    <source>
        <dbReference type="HAMAP-Rule" id="MF_01302"/>
    </source>
</evidence>
<comment type="function">
    <text evidence="8">One of the primary rRNA binding proteins, it binds directly to 16S rRNA central domain where it helps coordinate assembly of the platform of the 30S subunit.</text>
</comment>
<dbReference type="Gene3D" id="3.30.1370.30">
    <property type="match status" value="1"/>
</dbReference>
<dbReference type="GO" id="GO:0005840">
    <property type="term" value="C:ribosome"/>
    <property type="evidence" value="ECO:0007669"/>
    <property type="project" value="UniProtKB-KW"/>
</dbReference>
<name>A0A0M1N0B7_9MOLU</name>
<gene>
    <name evidence="8 10" type="primary">rpsH</name>
    <name evidence="10" type="ORF">CPX_001521</name>
</gene>
<comment type="subunit">
    <text evidence="7 8">Part of the 30S ribosomal subunit. Contacts proteins S5 and S12.</text>
</comment>
<evidence type="ECO:0000256" key="3">
    <source>
        <dbReference type="ARBA" id="ARBA00022884"/>
    </source>
</evidence>
<dbReference type="FunFam" id="3.30.1490.10:FF:000001">
    <property type="entry name" value="30S ribosomal protein S8"/>
    <property type="match status" value="1"/>
</dbReference>
<evidence type="ECO:0000256" key="7">
    <source>
        <dbReference type="ARBA" id="ARBA00046740"/>
    </source>
</evidence>
<dbReference type="GO" id="GO:0019843">
    <property type="term" value="F:rRNA binding"/>
    <property type="evidence" value="ECO:0007669"/>
    <property type="project" value="UniProtKB-UniRule"/>
</dbReference>
<evidence type="ECO:0000256" key="1">
    <source>
        <dbReference type="ARBA" id="ARBA00006471"/>
    </source>
</evidence>
<dbReference type="Proteomes" id="UP000037386">
    <property type="component" value="Unassembled WGS sequence"/>
</dbReference>
<dbReference type="GO" id="GO:0005737">
    <property type="term" value="C:cytoplasm"/>
    <property type="evidence" value="ECO:0007669"/>
    <property type="project" value="UniProtKB-ARBA"/>
</dbReference>
<accession>A0A0M1N0B7</accession>
<evidence type="ECO:0000256" key="2">
    <source>
        <dbReference type="ARBA" id="ARBA00022730"/>
    </source>
</evidence>
<dbReference type="PROSITE" id="PS00053">
    <property type="entry name" value="RIBOSOMAL_S8"/>
    <property type="match status" value="1"/>
</dbReference>
<dbReference type="InterPro" id="IPR047863">
    <property type="entry name" value="Ribosomal_uS8_CS"/>
</dbReference>
<sequence length="126" mass="14179">MVMTDPIADLLTRIRNANTMRHAKVLVPASKLKIKMLEVIKKEGFIKDFNLDITKRNIIIQLKYNFETKERTIKGLKRVSKYVGVDEIPRVLSGLGVALISTSKGILTDHEALSSQIGGKVLAYIW</sequence>
<dbReference type="GO" id="GO:0006412">
    <property type="term" value="P:translation"/>
    <property type="evidence" value="ECO:0007669"/>
    <property type="project" value="UniProtKB-UniRule"/>
</dbReference>